<reference evidence="13" key="4">
    <citation type="submission" date="2019-03" db="UniProtKB">
        <authorList>
            <consortium name="EnsemblPlants"/>
        </authorList>
    </citation>
    <scope>IDENTIFICATION</scope>
</reference>
<keyword evidence="9 11" id="KW-0503">Monooxygenase</keyword>
<dbReference type="PRINTS" id="PR00385">
    <property type="entry name" value="P450"/>
</dbReference>
<keyword evidence="6" id="KW-0472">Membrane</keyword>
<organism evidence="13 14">
    <name type="scientific">Aegilops tauschii subsp. strangulata</name>
    <name type="common">Goatgrass</name>
    <dbReference type="NCBI Taxonomy" id="200361"/>
    <lineage>
        <taxon>Eukaryota</taxon>
        <taxon>Viridiplantae</taxon>
        <taxon>Streptophyta</taxon>
        <taxon>Embryophyta</taxon>
        <taxon>Tracheophyta</taxon>
        <taxon>Spermatophyta</taxon>
        <taxon>Magnoliopsida</taxon>
        <taxon>Liliopsida</taxon>
        <taxon>Poales</taxon>
        <taxon>Poaceae</taxon>
        <taxon>BOP clade</taxon>
        <taxon>Pooideae</taxon>
        <taxon>Triticodae</taxon>
        <taxon>Triticeae</taxon>
        <taxon>Triticinae</taxon>
        <taxon>Aegilops</taxon>
    </lineage>
</organism>
<dbReference type="GO" id="GO:0004497">
    <property type="term" value="F:monooxygenase activity"/>
    <property type="evidence" value="ECO:0007669"/>
    <property type="project" value="UniProtKB-KW"/>
</dbReference>
<name>A0A453NAP4_AEGTS</name>
<evidence type="ECO:0000256" key="1">
    <source>
        <dbReference type="ARBA" id="ARBA00001971"/>
    </source>
</evidence>
<comment type="similarity">
    <text evidence="2 11">Belongs to the cytochrome P450 family.</text>
</comment>
<evidence type="ECO:0000256" key="7">
    <source>
        <dbReference type="ARBA" id="ARBA00023002"/>
    </source>
</evidence>
<keyword evidence="5 10" id="KW-0479">Metal-binding</keyword>
<dbReference type="GO" id="GO:0016705">
    <property type="term" value="F:oxidoreductase activity, acting on paired donors, with incorporation or reduction of molecular oxygen"/>
    <property type="evidence" value="ECO:0007669"/>
    <property type="project" value="InterPro"/>
</dbReference>
<evidence type="ECO:0000313" key="14">
    <source>
        <dbReference type="Proteomes" id="UP000015105"/>
    </source>
</evidence>
<keyword evidence="14" id="KW-1185">Reference proteome</keyword>
<feature type="region of interest" description="Disordered" evidence="12">
    <location>
        <begin position="1"/>
        <end position="135"/>
    </location>
</feature>
<dbReference type="InterPro" id="IPR002401">
    <property type="entry name" value="Cyt_P450_E_grp-I"/>
</dbReference>
<evidence type="ECO:0000256" key="8">
    <source>
        <dbReference type="ARBA" id="ARBA00023004"/>
    </source>
</evidence>
<feature type="binding site" description="axial binding residue" evidence="10">
    <location>
        <position position="471"/>
    </location>
    <ligand>
        <name>heme</name>
        <dbReference type="ChEBI" id="CHEBI:30413"/>
    </ligand>
    <ligandPart>
        <name>Fe</name>
        <dbReference type="ChEBI" id="CHEBI:18248"/>
    </ligandPart>
</feature>
<dbReference type="Proteomes" id="UP000015105">
    <property type="component" value="Chromosome 6D"/>
</dbReference>
<accession>A0A453NAP4</accession>
<dbReference type="Gramene" id="AET6Gv20294400.2">
    <property type="protein sequence ID" value="AET6Gv20294400.2"/>
    <property type="gene ID" value="AET6Gv20294400"/>
</dbReference>
<keyword evidence="6" id="KW-1133">Transmembrane helix</keyword>
<keyword evidence="4" id="KW-0812">Transmembrane</keyword>
<dbReference type="InterPro" id="IPR017972">
    <property type="entry name" value="Cyt_P450_CS"/>
</dbReference>
<comment type="cofactor">
    <cofactor evidence="1 10">
        <name>heme</name>
        <dbReference type="ChEBI" id="CHEBI:30413"/>
    </cofactor>
</comment>
<feature type="compositionally biased region" description="Pro residues" evidence="12">
    <location>
        <begin position="69"/>
        <end position="81"/>
    </location>
</feature>
<dbReference type="InterPro" id="IPR001128">
    <property type="entry name" value="Cyt_P450"/>
</dbReference>
<proteinExistence type="inferred from homology"/>
<dbReference type="GO" id="GO:0020037">
    <property type="term" value="F:heme binding"/>
    <property type="evidence" value="ECO:0007669"/>
    <property type="project" value="InterPro"/>
</dbReference>
<keyword evidence="3 10" id="KW-0349">Heme</keyword>
<dbReference type="STRING" id="200361.A0A453NAP4"/>
<dbReference type="FunFam" id="1.10.630.10:FF:000126">
    <property type="entry name" value="Predicted protein"/>
    <property type="match status" value="1"/>
</dbReference>
<reference evidence="14" key="2">
    <citation type="journal article" date="2017" name="Nat. Plants">
        <title>The Aegilops tauschii genome reveals multiple impacts of transposons.</title>
        <authorList>
            <person name="Zhao G."/>
            <person name="Zou C."/>
            <person name="Li K."/>
            <person name="Wang K."/>
            <person name="Li T."/>
            <person name="Gao L."/>
            <person name="Zhang X."/>
            <person name="Wang H."/>
            <person name="Yang Z."/>
            <person name="Liu X."/>
            <person name="Jiang W."/>
            <person name="Mao L."/>
            <person name="Kong X."/>
            <person name="Jiao Y."/>
            <person name="Jia J."/>
        </authorList>
    </citation>
    <scope>NUCLEOTIDE SEQUENCE [LARGE SCALE GENOMIC DNA]</scope>
    <source>
        <strain evidence="14">cv. AL8/78</strain>
    </source>
</reference>
<dbReference type="PROSITE" id="PS00086">
    <property type="entry name" value="CYTOCHROME_P450"/>
    <property type="match status" value="1"/>
</dbReference>
<dbReference type="PANTHER" id="PTHR47954">
    <property type="entry name" value="OS09G0275400 PROTEIN-RELATED"/>
    <property type="match status" value="1"/>
</dbReference>
<keyword evidence="7 11" id="KW-0560">Oxidoreductase</keyword>
<dbReference type="Pfam" id="PF00067">
    <property type="entry name" value="p450"/>
    <property type="match status" value="1"/>
</dbReference>
<feature type="region of interest" description="Disordered" evidence="12">
    <location>
        <begin position="156"/>
        <end position="175"/>
    </location>
</feature>
<evidence type="ECO:0000256" key="5">
    <source>
        <dbReference type="ARBA" id="ARBA00022723"/>
    </source>
</evidence>
<sequence length="532" mass="57788">PSVPRLGNKLNSSSPRRKARVTGHGRSPVPVHHTLRRRSGAAPGPQAPRPAEGEDAAGPVEAAGHRQHAPPPERAPAPRPQGPRARARPAHDAPARADPARGGVVEGDGPRGAQDARRQLRHPPQAPRRRGRPLQLRRHPLLALRLLLAQAPAALRRRDTQPEPRPFLPPHQGARGVRNHVQDIHAVGPSTPVDVTAIFSGLAISIISRASFGNKQRNAREFLSAVKTGVTLASGFKIPDLFPAWRSVLARATGMRRALEDVHATIDSSLDEAIDERKRVRQGKARSGGAPVAVEENLVDVLIGLQEKGGLHRLSTNSIKGVIVDMFVAGTGTISSSLDWGMAELMRSPRVMGKLQRELREAFRGRAAIGEHDIDAASLPYLKLVIKENLRLHPPAPLLVPRESIHACELGGYVVPAGSRVVVNAWAIGRDPRYWGDDAEEFKPERFADSSVDFNGSSYEFLPFGAGRRMCPGVSYSLPFLQMALVQLCYHFNWSLPEGVAEVDMTEADGLGLRRRSPLRLCATPFVPESAC</sequence>
<evidence type="ECO:0000256" key="10">
    <source>
        <dbReference type="PIRSR" id="PIRSR602401-1"/>
    </source>
</evidence>
<dbReference type="Gene3D" id="1.10.630.10">
    <property type="entry name" value="Cytochrome P450"/>
    <property type="match status" value="1"/>
</dbReference>
<feature type="compositionally biased region" description="Basic and acidic residues" evidence="12">
    <location>
        <begin position="89"/>
        <end position="99"/>
    </location>
</feature>
<reference evidence="14" key="1">
    <citation type="journal article" date="2014" name="Science">
        <title>Ancient hybridizations among the ancestral genomes of bread wheat.</title>
        <authorList>
            <consortium name="International Wheat Genome Sequencing Consortium,"/>
            <person name="Marcussen T."/>
            <person name="Sandve S.R."/>
            <person name="Heier L."/>
            <person name="Spannagl M."/>
            <person name="Pfeifer M."/>
            <person name="Jakobsen K.S."/>
            <person name="Wulff B.B."/>
            <person name="Steuernagel B."/>
            <person name="Mayer K.F."/>
            <person name="Olsen O.A."/>
        </authorList>
    </citation>
    <scope>NUCLEOTIDE SEQUENCE [LARGE SCALE GENOMIC DNA]</scope>
    <source>
        <strain evidence="14">cv. AL8/78</strain>
    </source>
</reference>
<dbReference type="GO" id="GO:0005506">
    <property type="term" value="F:iron ion binding"/>
    <property type="evidence" value="ECO:0007669"/>
    <property type="project" value="InterPro"/>
</dbReference>
<dbReference type="PRINTS" id="PR00463">
    <property type="entry name" value="EP450I"/>
</dbReference>
<evidence type="ECO:0000256" key="4">
    <source>
        <dbReference type="ARBA" id="ARBA00022692"/>
    </source>
</evidence>
<reference evidence="13" key="5">
    <citation type="journal article" date="2021" name="G3 (Bethesda)">
        <title>Aegilops tauschii genome assembly Aet v5.0 features greater sequence contiguity and improved annotation.</title>
        <authorList>
            <person name="Wang L."/>
            <person name="Zhu T."/>
            <person name="Rodriguez J.C."/>
            <person name="Deal K.R."/>
            <person name="Dubcovsky J."/>
            <person name="McGuire P.E."/>
            <person name="Lux T."/>
            <person name="Spannagl M."/>
            <person name="Mayer K.F.X."/>
            <person name="Baldrich P."/>
            <person name="Meyers B.C."/>
            <person name="Huo N."/>
            <person name="Gu Y.Q."/>
            <person name="Zhou H."/>
            <person name="Devos K.M."/>
            <person name="Bennetzen J.L."/>
            <person name="Unver T."/>
            <person name="Budak H."/>
            <person name="Gulick P.J."/>
            <person name="Galiba G."/>
            <person name="Kalapos B."/>
            <person name="Nelson D.R."/>
            <person name="Li P."/>
            <person name="You F.M."/>
            <person name="Luo M.C."/>
            <person name="Dvorak J."/>
        </authorList>
    </citation>
    <scope>NUCLEOTIDE SEQUENCE [LARGE SCALE GENOMIC DNA]</scope>
    <source>
        <strain evidence="13">cv. AL8/78</strain>
    </source>
</reference>
<dbReference type="EnsemblPlants" id="AET6Gv20294400.2">
    <property type="protein sequence ID" value="AET6Gv20294400.2"/>
    <property type="gene ID" value="AET6Gv20294400"/>
</dbReference>
<evidence type="ECO:0000256" key="9">
    <source>
        <dbReference type="ARBA" id="ARBA00023033"/>
    </source>
</evidence>
<keyword evidence="8 10" id="KW-0408">Iron</keyword>
<evidence type="ECO:0000256" key="3">
    <source>
        <dbReference type="ARBA" id="ARBA00022617"/>
    </source>
</evidence>
<reference evidence="13" key="3">
    <citation type="journal article" date="2017" name="Nature">
        <title>Genome sequence of the progenitor of the wheat D genome Aegilops tauschii.</title>
        <authorList>
            <person name="Luo M.C."/>
            <person name="Gu Y.Q."/>
            <person name="Puiu D."/>
            <person name="Wang H."/>
            <person name="Twardziok S.O."/>
            <person name="Deal K.R."/>
            <person name="Huo N."/>
            <person name="Zhu T."/>
            <person name="Wang L."/>
            <person name="Wang Y."/>
            <person name="McGuire P.E."/>
            <person name="Liu S."/>
            <person name="Long H."/>
            <person name="Ramasamy R.K."/>
            <person name="Rodriguez J.C."/>
            <person name="Van S.L."/>
            <person name="Yuan L."/>
            <person name="Wang Z."/>
            <person name="Xia Z."/>
            <person name="Xiao L."/>
            <person name="Anderson O.D."/>
            <person name="Ouyang S."/>
            <person name="Liang Y."/>
            <person name="Zimin A.V."/>
            <person name="Pertea G."/>
            <person name="Qi P."/>
            <person name="Bennetzen J.L."/>
            <person name="Dai X."/>
            <person name="Dawson M.W."/>
            <person name="Muller H.G."/>
            <person name="Kugler K."/>
            <person name="Rivarola-Duarte L."/>
            <person name="Spannagl M."/>
            <person name="Mayer K.F.X."/>
            <person name="Lu F.H."/>
            <person name="Bevan M.W."/>
            <person name="Leroy P."/>
            <person name="Li P."/>
            <person name="You F.M."/>
            <person name="Sun Q."/>
            <person name="Liu Z."/>
            <person name="Lyons E."/>
            <person name="Wicker T."/>
            <person name="Salzberg S.L."/>
            <person name="Devos K.M."/>
            <person name="Dvorak J."/>
        </authorList>
    </citation>
    <scope>NUCLEOTIDE SEQUENCE [LARGE SCALE GENOMIC DNA]</scope>
    <source>
        <strain evidence="13">cv. AL8/78</strain>
    </source>
</reference>
<evidence type="ECO:0000313" key="13">
    <source>
        <dbReference type="EnsemblPlants" id="AET6Gv20294400.2"/>
    </source>
</evidence>
<protein>
    <submittedName>
        <fullName evidence="13">Uncharacterized protein</fullName>
    </submittedName>
</protein>
<dbReference type="AlphaFoldDB" id="A0A453NAP4"/>
<evidence type="ECO:0000256" key="12">
    <source>
        <dbReference type="SAM" id="MobiDB-lite"/>
    </source>
</evidence>
<dbReference type="InterPro" id="IPR036396">
    <property type="entry name" value="Cyt_P450_sf"/>
</dbReference>
<evidence type="ECO:0000256" key="11">
    <source>
        <dbReference type="RuleBase" id="RU000461"/>
    </source>
</evidence>
<dbReference type="PANTHER" id="PTHR47954:SF1">
    <property type="entry name" value="OS02G0217300 PROTEIN"/>
    <property type="match status" value="1"/>
</dbReference>
<evidence type="ECO:0000256" key="6">
    <source>
        <dbReference type="ARBA" id="ARBA00022989"/>
    </source>
</evidence>
<dbReference type="SUPFAM" id="SSF48264">
    <property type="entry name" value="Cytochrome P450"/>
    <property type="match status" value="1"/>
</dbReference>
<evidence type="ECO:0000256" key="2">
    <source>
        <dbReference type="ARBA" id="ARBA00010617"/>
    </source>
</evidence>